<feature type="compositionally biased region" description="Low complexity" evidence="1">
    <location>
        <begin position="113"/>
        <end position="150"/>
    </location>
</feature>
<keyword evidence="2" id="KW-0472">Membrane</keyword>
<evidence type="ECO:0000256" key="2">
    <source>
        <dbReference type="SAM" id="Phobius"/>
    </source>
</evidence>
<evidence type="ECO:0000313" key="4">
    <source>
        <dbReference type="EMBL" id="GLW68490.1"/>
    </source>
</evidence>
<dbReference type="SMART" id="SM00894">
    <property type="entry name" value="Excalibur"/>
    <property type="match status" value="1"/>
</dbReference>
<proteinExistence type="predicted"/>
<feature type="region of interest" description="Disordered" evidence="1">
    <location>
        <begin position="75"/>
        <end position="150"/>
    </location>
</feature>
<feature type="compositionally biased region" description="Basic and acidic residues" evidence="1">
    <location>
        <begin position="178"/>
        <end position="190"/>
    </location>
</feature>
<accession>A0A9W6Q1W3</accession>
<keyword evidence="2" id="KW-1133">Transmembrane helix</keyword>
<feature type="transmembrane region" description="Helical" evidence="2">
    <location>
        <begin position="49"/>
        <end position="70"/>
    </location>
</feature>
<dbReference type="AlphaFoldDB" id="A0A9W6Q1W3"/>
<protein>
    <recommendedName>
        <fullName evidence="3">Excalibur calcium-binding domain-containing protein</fullName>
    </recommendedName>
</protein>
<feature type="domain" description="Excalibur calcium-binding" evidence="3">
    <location>
        <begin position="153"/>
        <end position="189"/>
    </location>
</feature>
<dbReference type="Proteomes" id="UP001165041">
    <property type="component" value="Unassembled WGS sequence"/>
</dbReference>
<organism evidence="4 5">
    <name type="scientific">Kitasatospora phosalacinea</name>
    <dbReference type="NCBI Taxonomy" id="2065"/>
    <lineage>
        <taxon>Bacteria</taxon>
        <taxon>Bacillati</taxon>
        <taxon>Actinomycetota</taxon>
        <taxon>Actinomycetes</taxon>
        <taxon>Kitasatosporales</taxon>
        <taxon>Streptomycetaceae</taxon>
        <taxon>Kitasatospora</taxon>
    </lineage>
</organism>
<keyword evidence="2" id="KW-0812">Transmembrane</keyword>
<sequence>MHPHETSPEPEKRSVGHLWGRIALLVLLPPVALVLVWRSHRLRRTEQVLLTVLCGLWTVLLLALVINSFAGKDAPAPTGNDPSPPPGSSSGPSSPSPPPSPSPPTSPTPPSNPTSSPTTGAPTAVVSPPAVVTPTTETAAPESAASSASARPYYGNCAEAKAAGAAPLHAGQPGYRPGLDRDGDGVACEK</sequence>
<evidence type="ECO:0000259" key="3">
    <source>
        <dbReference type="SMART" id="SM00894"/>
    </source>
</evidence>
<reference evidence="4" key="1">
    <citation type="submission" date="2023-02" db="EMBL/GenBank/DDBJ databases">
        <title>Kitasatospora phosalacinea NBRC 14627.</title>
        <authorList>
            <person name="Ichikawa N."/>
            <person name="Sato H."/>
            <person name="Tonouchi N."/>
        </authorList>
    </citation>
    <scope>NUCLEOTIDE SEQUENCE</scope>
    <source>
        <strain evidence="4">NBRC 14627</strain>
    </source>
</reference>
<gene>
    <name evidence="4" type="ORF">Kpho02_07890</name>
</gene>
<feature type="transmembrane region" description="Helical" evidence="2">
    <location>
        <begin position="18"/>
        <end position="37"/>
    </location>
</feature>
<evidence type="ECO:0000256" key="1">
    <source>
        <dbReference type="SAM" id="MobiDB-lite"/>
    </source>
</evidence>
<evidence type="ECO:0000313" key="5">
    <source>
        <dbReference type="Proteomes" id="UP001165041"/>
    </source>
</evidence>
<dbReference type="InterPro" id="IPR008613">
    <property type="entry name" value="Excalibur_Ca-bd_domain"/>
</dbReference>
<comment type="caution">
    <text evidence="4">The sequence shown here is derived from an EMBL/GenBank/DDBJ whole genome shotgun (WGS) entry which is preliminary data.</text>
</comment>
<feature type="region of interest" description="Disordered" evidence="1">
    <location>
        <begin position="163"/>
        <end position="190"/>
    </location>
</feature>
<dbReference type="Pfam" id="PF05901">
    <property type="entry name" value="Excalibur"/>
    <property type="match status" value="1"/>
</dbReference>
<feature type="compositionally biased region" description="Pro residues" evidence="1">
    <location>
        <begin position="94"/>
        <end position="112"/>
    </location>
</feature>
<dbReference type="PRINTS" id="PR01217">
    <property type="entry name" value="PRICHEXTENSN"/>
</dbReference>
<dbReference type="RefSeq" id="WP_285733605.1">
    <property type="nucleotide sequence ID" value="NZ_BSSA01000002.1"/>
</dbReference>
<name>A0A9W6Q1W3_9ACTN</name>
<dbReference type="EMBL" id="BSSA01000002">
    <property type="protein sequence ID" value="GLW68490.1"/>
    <property type="molecule type" value="Genomic_DNA"/>
</dbReference>